<protein>
    <submittedName>
        <fullName evidence="2">Uncharacterized protein</fullName>
    </submittedName>
</protein>
<reference evidence="2 3" key="2">
    <citation type="journal article" date="2016" name="ISME J.">
        <title>Characterization of the first cultured representative of Verrucomicrobia subdivision 5 indicates the proposal of a novel phylum.</title>
        <authorList>
            <person name="Spring S."/>
            <person name="Bunk B."/>
            <person name="Sproer C."/>
            <person name="Schumann P."/>
            <person name="Rohde M."/>
            <person name="Tindall B.J."/>
            <person name="Klenk H.P."/>
        </authorList>
    </citation>
    <scope>NUCLEOTIDE SEQUENCE [LARGE SCALE GENOMIC DNA]</scope>
    <source>
        <strain evidence="2 3">L21-Fru-AB</strain>
    </source>
</reference>
<keyword evidence="1" id="KW-1133">Transmembrane helix</keyword>
<proteinExistence type="predicted"/>
<dbReference type="EMBL" id="CP010904">
    <property type="protein sequence ID" value="AKJ63897.1"/>
    <property type="molecule type" value="Genomic_DNA"/>
</dbReference>
<keyword evidence="1" id="KW-0812">Transmembrane</keyword>
<dbReference type="RefSeq" id="WP_256381200.1">
    <property type="nucleotide sequence ID" value="NZ_CP010904.1"/>
</dbReference>
<name>A0A0G3EES9_9BACT</name>
<dbReference type="Proteomes" id="UP000035268">
    <property type="component" value="Chromosome"/>
</dbReference>
<dbReference type="KEGG" id="vbl:L21SP4_00628"/>
<reference evidence="3" key="1">
    <citation type="submission" date="2015-02" db="EMBL/GenBank/DDBJ databases">
        <title>Description and complete genome sequence of the first cultured representative of the subdivision 5 of the Verrucomicrobia phylum.</title>
        <authorList>
            <person name="Spring S."/>
            <person name="Bunk B."/>
            <person name="Sproer C."/>
            <person name="Klenk H.-P."/>
        </authorList>
    </citation>
    <scope>NUCLEOTIDE SEQUENCE [LARGE SCALE GENOMIC DNA]</scope>
    <source>
        <strain evidence="3">L21-Fru-AB</strain>
    </source>
</reference>
<dbReference type="AlphaFoldDB" id="A0A0G3EES9"/>
<keyword evidence="1" id="KW-0472">Membrane</keyword>
<evidence type="ECO:0000313" key="3">
    <source>
        <dbReference type="Proteomes" id="UP000035268"/>
    </source>
</evidence>
<evidence type="ECO:0000256" key="1">
    <source>
        <dbReference type="SAM" id="Phobius"/>
    </source>
</evidence>
<accession>A0A0G3EES9</accession>
<evidence type="ECO:0000313" key="2">
    <source>
        <dbReference type="EMBL" id="AKJ63897.1"/>
    </source>
</evidence>
<gene>
    <name evidence="2" type="ORF">L21SP4_00628</name>
</gene>
<feature type="transmembrane region" description="Helical" evidence="1">
    <location>
        <begin position="25"/>
        <end position="43"/>
    </location>
</feature>
<organism evidence="2 3">
    <name type="scientific">Kiritimatiella glycovorans</name>
    <dbReference type="NCBI Taxonomy" id="1307763"/>
    <lineage>
        <taxon>Bacteria</taxon>
        <taxon>Pseudomonadati</taxon>
        <taxon>Kiritimatiellota</taxon>
        <taxon>Kiritimatiellia</taxon>
        <taxon>Kiritimatiellales</taxon>
        <taxon>Kiritimatiellaceae</taxon>
        <taxon>Kiritimatiella</taxon>
    </lineage>
</organism>
<sequence>MDLVLAMIALYIAAGMTVDRIRFSTVLVLAAVSTLFILIKYAAF</sequence>
<keyword evidence="3" id="KW-1185">Reference proteome</keyword>